<keyword evidence="2 6" id="KW-0889">Transcription antitermination</keyword>
<protein>
    <recommendedName>
        <fullName evidence="6">Transcription antitermination protein NusB</fullName>
    </recommendedName>
    <alternativeName>
        <fullName evidence="6">Antitermination factor NusB</fullName>
    </alternativeName>
</protein>
<keyword evidence="3 6" id="KW-0694">RNA-binding</keyword>
<accession>A0A1G6IEJ6</accession>
<dbReference type="GO" id="GO:0006353">
    <property type="term" value="P:DNA-templated transcription termination"/>
    <property type="evidence" value="ECO:0007669"/>
    <property type="project" value="UniProtKB-UniRule"/>
</dbReference>
<evidence type="ECO:0000256" key="4">
    <source>
        <dbReference type="ARBA" id="ARBA00023015"/>
    </source>
</evidence>
<dbReference type="HAMAP" id="MF_00073">
    <property type="entry name" value="NusB"/>
    <property type="match status" value="1"/>
</dbReference>
<evidence type="ECO:0000256" key="1">
    <source>
        <dbReference type="ARBA" id="ARBA00005952"/>
    </source>
</evidence>
<dbReference type="AlphaFoldDB" id="A0A1G6IEJ6"/>
<reference evidence="9" key="1">
    <citation type="submission" date="2016-09" db="EMBL/GenBank/DDBJ databases">
        <authorList>
            <person name="Varghese N."/>
            <person name="Submissions S."/>
        </authorList>
    </citation>
    <scope>NUCLEOTIDE SEQUENCE [LARGE SCALE GENOMIC DNA]</scope>
    <source>
        <strain evidence="9">25nlg</strain>
    </source>
</reference>
<feature type="domain" description="NusB/RsmB/TIM44" evidence="7">
    <location>
        <begin position="5"/>
        <end position="125"/>
    </location>
</feature>
<name>A0A1G6IEJ6_9BACI</name>
<evidence type="ECO:0000256" key="6">
    <source>
        <dbReference type="HAMAP-Rule" id="MF_00073"/>
    </source>
</evidence>
<evidence type="ECO:0000313" key="8">
    <source>
        <dbReference type="EMBL" id="SDC04793.1"/>
    </source>
</evidence>
<dbReference type="NCBIfam" id="TIGR01951">
    <property type="entry name" value="nusB"/>
    <property type="match status" value="1"/>
</dbReference>
<dbReference type="GO" id="GO:0031564">
    <property type="term" value="P:transcription antitermination"/>
    <property type="evidence" value="ECO:0007669"/>
    <property type="project" value="UniProtKB-KW"/>
</dbReference>
<evidence type="ECO:0000256" key="2">
    <source>
        <dbReference type="ARBA" id="ARBA00022814"/>
    </source>
</evidence>
<dbReference type="RefSeq" id="WP_090775403.1">
    <property type="nucleotide sequence ID" value="NZ_FMYM01000005.1"/>
</dbReference>
<sequence length="135" mass="15384">MNRRVARLRAVQTLYQVNLIQTDVDRAMKNTLSPEDEPSAFFEELVNGTLAHTTQLDAWLSKNIKGYTLDRLGYVDRAIARMALFEMLYIEDIPFNVTLNEAIELAKAFGGEDAGRFMNGVLHHSYEMATQKKNN</sequence>
<keyword evidence="9" id="KW-1185">Reference proteome</keyword>
<keyword evidence="5 6" id="KW-0804">Transcription</keyword>
<evidence type="ECO:0000256" key="3">
    <source>
        <dbReference type="ARBA" id="ARBA00022884"/>
    </source>
</evidence>
<evidence type="ECO:0000256" key="5">
    <source>
        <dbReference type="ARBA" id="ARBA00023163"/>
    </source>
</evidence>
<dbReference type="Proteomes" id="UP000242662">
    <property type="component" value="Unassembled WGS sequence"/>
</dbReference>
<dbReference type="STRING" id="1464122.SAMN05421737_10533"/>
<dbReference type="OrthoDB" id="9811381at2"/>
<comment type="similarity">
    <text evidence="1 6">Belongs to the NusB family.</text>
</comment>
<evidence type="ECO:0000259" key="7">
    <source>
        <dbReference type="Pfam" id="PF01029"/>
    </source>
</evidence>
<dbReference type="GO" id="GO:0005829">
    <property type="term" value="C:cytosol"/>
    <property type="evidence" value="ECO:0007669"/>
    <property type="project" value="TreeGrafter"/>
</dbReference>
<dbReference type="InterPro" id="IPR035926">
    <property type="entry name" value="NusB-like_sf"/>
</dbReference>
<organism evidence="8 9">
    <name type="scientific">Shouchella lonarensis</name>
    <dbReference type="NCBI Taxonomy" id="1464122"/>
    <lineage>
        <taxon>Bacteria</taxon>
        <taxon>Bacillati</taxon>
        <taxon>Bacillota</taxon>
        <taxon>Bacilli</taxon>
        <taxon>Bacillales</taxon>
        <taxon>Bacillaceae</taxon>
        <taxon>Shouchella</taxon>
    </lineage>
</organism>
<dbReference type="SUPFAM" id="SSF48013">
    <property type="entry name" value="NusB-like"/>
    <property type="match status" value="1"/>
</dbReference>
<comment type="function">
    <text evidence="6">Involved in transcription antitermination. Required for transcription of ribosomal RNA (rRNA) genes. Binds specifically to the boxA antiterminator sequence of the ribosomal RNA (rrn) operons.</text>
</comment>
<dbReference type="Gene3D" id="1.10.940.10">
    <property type="entry name" value="NusB-like"/>
    <property type="match status" value="1"/>
</dbReference>
<dbReference type="GO" id="GO:0003723">
    <property type="term" value="F:RNA binding"/>
    <property type="evidence" value="ECO:0007669"/>
    <property type="project" value="UniProtKB-UniRule"/>
</dbReference>
<dbReference type="PANTHER" id="PTHR11078">
    <property type="entry name" value="N UTILIZATION SUBSTANCE PROTEIN B-RELATED"/>
    <property type="match status" value="1"/>
</dbReference>
<dbReference type="Pfam" id="PF01029">
    <property type="entry name" value="NusB"/>
    <property type="match status" value="1"/>
</dbReference>
<keyword evidence="4 6" id="KW-0805">Transcription regulation</keyword>
<dbReference type="InterPro" id="IPR011605">
    <property type="entry name" value="NusB_fam"/>
</dbReference>
<proteinExistence type="inferred from homology"/>
<dbReference type="PANTHER" id="PTHR11078:SF3">
    <property type="entry name" value="ANTITERMINATION NUSB DOMAIN-CONTAINING PROTEIN"/>
    <property type="match status" value="1"/>
</dbReference>
<gene>
    <name evidence="6" type="primary">nusB</name>
    <name evidence="8" type="ORF">SAMN05421737_10533</name>
</gene>
<dbReference type="InterPro" id="IPR006027">
    <property type="entry name" value="NusB_RsmB_TIM44"/>
</dbReference>
<evidence type="ECO:0000313" key="9">
    <source>
        <dbReference type="Proteomes" id="UP000242662"/>
    </source>
</evidence>
<dbReference type="EMBL" id="FMYM01000005">
    <property type="protein sequence ID" value="SDC04793.1"/>
    <property type="molecule type" value="Genomic_DNA"/>
</dbReference>